<evidence type="ECO:0000313" key="2">
    <source>
        <dbReference type="EMBL" id="KAJ5160340.1"/>
    </source>
</evidence>
<reference evidence="2" key="2">
    <citation type="journal article" date="2023" name="IMA Fungus">
        <title>Comparative genomic study of the Penicillium genus elucidates a diverse pangenome and 15 lateral gene transfer events.</title>
        <authorList>
            <person name="Petersen C."/>
            <person name="Sorensen T."/>
            <person name="Nielsen M.R."/>
            <person name="Sondergaard T.E."/>
            <person name="Sorensen J.L."/>
            <person name="Fitzpatrick D.A."/>
            <person name="Frisvad J.C."/>
            <person name="Nielsen K.L."/>
        </authorList>
    </citation>
    <scope>NUCLEOTIDE SEQUENCE</scope>
    <source>
        <strain evidence="2">IBT 26290</strain>
    </source>
</reference>
<accession>A0A9W9LJS1</accession>
<evidence type="ECO:0000256" key="1">
    <source>
        <dbReference type="SAM" id="MobiDB-lite"/>
    </source>
</evidence>
<organism evidence="2 3">
    <name type="scientific">Penicillium canariense</name>
    <dbReference type="NCBI Taxonomy" id="189055"/>
    <lineage>
        <taxon>Eukaryota</taxon>
        <taxon>Fungi</taxon>
        <taxon>Dikarya</taxon>
        <taxon>Ascomycota</taxon>
        <taxon>Pezizomycotina</taxon>
        <taxon>Eurotiomycetes</taxon>
        <taxon>Eurotiomycetidae</taxon>
        <taxon>Eurotiales</taxon>
        <taxon>Aspergillaceae</taxon>
        <taxon>Penicillium</taxon>
    </lineage>
</organism>
<proteinExistence type="predicted"/>
<dbReference type="EMBL" id="JAPQKN010000004">
    <property type="protein sequence ID" value="KAJ5160340.1"/>
    <property type="molecule type" value="Genomic_DNA"/>
</dbReference>
<feature type="compositionally biased region" description="Basic and acidic residues" evidence="1">
    <location>
        <begin position="57"/>
        <end position="67"/>
    </location>
</feature>
<dbReference type="AlphaFoldDB" id="A0A9W9LJS1"/>
<gene>
    <name evidence="2" type="ORF">N7482_007344</name>
</gene>
<keyword evidence="3" id="KW-1185">Reference proteome</keyword>
<feature type="region of interest" description="Disordered" evidence="1">
    <location>
        <begin position="34"/>
        <end position="67"/>
    </location>
</feature>
<dbReference type="Proteomes" id="UP001149163">
    <property type="component" value="Unassembled WGS sequence"/>
</dbReference>
<dbReference type="GeneID" id="81428645"/>
<dbReference type="RefSeq" id="XP_056541898.1">
    <property type="nucleotide sequence ID" value="XM_056689469.1"/>
</dbReference>
<name>A0A9W9LJS1_9EURO</name>
<evidence type="ECO:0000313" key="3">
    <source>
        <dbReference type="Proteomes" id="UP001149163"/>
    </source>
</evidence>
<protein>
    <submittedName>
        <fullName evidence="2">Uncharacterized protein</fullName>
    </submittedName>
</protein>
<reference evidence="2" key="1">
    <citation type="submission" date="2022-11" db="EMBL/GenBank/DDBJ databases">
        <authorList>
            <person name="Petersen C."/>
        </authorList>
    </citation>
    <scope>NUCLEOTIDE SEQUENCE</scope>
    <source>
        <strain evidence="2">IBT 26290</strain>
    </source>
</reference>
<sequence length="67" mass="7621">MPKILDRRIPYEFFRKIGSAIAFIPRRLEARNVEVPRGGSIGGRRSDGQRSNARGVPRQEAEELADR</sequence>
<comment type="caution">
    <text evidence="2">The sequence shown here is derived from an EMBL/GenBank/DDBJ whole genome shotgun (WGS) entry which is preliminary data.</text>
</comment>